<feature type="transmembrane region" description="Helical" evidence="1">
    <location>
        <begin position="12"/>
        <end position="31"/>
    </location>
</feature>
<evidence type="ECO:0000256" key="1">
    <source>
        <dbReference type="SAM" id="Phobius"/>
    </source>
</evidence>
<reference evidence="2 3" key="1">
    <citation type="submission" date="2019-02" db="EMBL/GenBank/DDBJ databases">
        <title>Deep-cultivation of Planctomycetes and their phenomic and genomic characterization uncovers novel biology.</title>
        <authorList>
            <person name="Wiegand S."/>
            <person name="Jogler M."/>
            <person name="Boedeker C."/>
            <person name="Pinto D."/>
            <person name="Vollmers J."/>
            <person name="Rivas-Marin E."/>
            <person name="Kohn T."/>
            <person name="Peeters S.H."/>
            <person name="Heuer A."/>
            <person name="Rast P."/>
            <person name="Oberbeckmann S."/>
            <person name="Bunk B."/>
            <person name="Jeske O."/>
            <person name="Meyerdierks A."/>
            <person name="Storesund J.E."/>
            <person name="Kallscheuer N."/>
            <person name="Luecker S."/>
            <person name="Lage O.M."/>
            <person name="Pohl T."/>
            <person name="Merkel B.J."/>
            <person name="Hornburger P."/>
            <person name="Mueller R.-W."/>
            <person name="Bruemmer F."/>
            <person name="Labrenz M."/>
            <person name="Spormann A.M."/>
            <person name="Op den Camp H."/>
            <person name="Overmann J."/>
            <person name="Amann R."/>
            <person name="Jetten M.S.M."/>
            <person name="Mascher T."/>
            <person name="Medema M.H."/>
            <person name="Devos D.P."/>
            <person name="Kaster A.-K."/>
            <person name="Ovreas L."/>
            <person name="Rohde M."/>
            <person name="Galperin M.Y."/>
            <person name="Jogler C."/>
        </authorList>
    </citation>
    <scope>NUCLEOTIDE SEQUENCE [LARGE SCALE GENOMIC DNA]</scope>
    <source>
        <strain evidence="2 3">Pan181</strain>
    </source>
</reference>
<dbReference type="SUPFAM" id="SSF54523">
    <property type="entry name" value="Pili subunits"/>
    <property type="match status" value="1"/>
</dbReference>
<proteinExistence type="predicted"/>
<keyword evidence="1" id="KW-0812">Transmembrane</keyword>
<dbReference type="InterPro" id="IPR045584">
    <property type="entry name" value="Pilin-like"/>
</dbReference>
<keyword evidence="1" id="KW-0472">Membrane</keyword>
<dbReference type="AlphaFoldDB" id="A0A518AQW4"/>
<dbReference type="InterPro" id="IPR012902">
    <property type="entry name" value="N_methyl_site"/>
</dbReference>
<evidence type="ECO:0008006" key="4">
    <source>
        <dbReference type="Google" id="ProtNLM"/>
    </source>
</evidence>
<keyword evidence="1" id="KW-1133">Transmembrane helix</keyword>
<organism evidence="2 3">
    <name type="scientific">Aeoliella mucimassa</name>
    <dbReference type="NCBI Taxonomy" id="2527972"/>
    <lineage>
        <taxon>Bacteria</taxon>
        <taxon>Pseudomonadati</taxon>
        <taxon>Planctomycetota</taxon>
        <taxon>Planctomycetia</taxon>
        <taxon>Pirellulales</taxon>
        <taxon>Lacipirellulaceae</taxon>
        <taxon>Aeoliella</taxon>
    </lineage>
</organism>
<protein>
    <recommendedName>
        <fullName evidence="4">Type II secretion system protein G</fullName>
    </recommendedName>
</protein>
<evidence type="ECO:0000313" key="3">
    <source>
        <dbReference type="Proteomes" id="UP000315750"/>
    </source>
</evidence>
<dbReference type="NCBIfam" id="TIGR02532">
    <property type="entry name" value="IV_pilin_GFxxxE"/>
    <property type="match status" value="1"/>
</dbReference>
<keyword evidence="3" id="KW-1185">Reference proteome</keyword>
<dbReference type="RefSeq" id="WP_145248060.1">
    <property type="nucleotide sequence ID" value="NZ_CP036278.1"/>
</dbReference>
<dbReference type="Proteomes" id="UP000315750">
    <property type="component" value="Chromosome"/>
</dbReference>
<sequence>MNNNSYPQAGFSIIELLAVLVLLGILATVIIPRATNQISECSKEACYMNQAEIELQTQLWLRNHSSYPSANMSDAGADVTYFPEGLPTCPVDGTPYTIDTTTGTVIGHTH</sequence>
<gene>
    <name evidence="2" type="ORF">Pan181_33350</name>
</gene>
<dbReference type="KEGG" id="amuc:Pan181_33350"/>
<name>A0A518AQW4_9BACT</name>
<dbReference type="Gene3D" id="3.30.700.10">
    <property type="entry name" value="Glycoprotein, Type 4 Pilin"/>
    <property type="match status" value="1"/>
</dbReference>
<evidence type="ECO:0000313" key="2">
    <source>
        <dbReference type="EMBL" id="QDU57121.1"/>
    </source>
</evidence>
<dbReference type="Pfam" id="PF07963">
    <property type="entry name" value="N_methyl"/>
    <property type="match status" value="1"/>
</dbReference>
<accession>A0A518AQW4</accession>
<dbReference type="EMBL" id="CP036278">
    <property type="protein sequence ID" value="QDU57121.1"/>
    <property type="molecule type" value="Genomic_DNA"/>
</dbReference>
<dbReference type="OrthoDB" id="275641at2"/>